<keyword evidence="2" id="KW-1185">Reference proteome</keyword>
<dbReference type="EMBL" id="RKQN01000002">
    <property type="protein sequence ID" value="RPE80138.1"/>
    <property type="molecule type" value="Genomic_DNA"/>
</dbReference>
<sequence length="143" mass="15002">MSAAPHPFARAPAIAVAAVGAAELATLLALCREHALRGGALPHEDAALALREALLDPPRRAWAWLARLDAAAVGYACATPGLALPRGGYCFRVDALYARPGPHAPAIEAALRGQVRAMAARLGCTALRWHDAAYEEPPRREAG</sequence>
<evidence type="ECO:0000313" key="1">
    <source>
        <dbReference type="EMBL" id="RPE80138.1"/>
    </source>
</evidence>
<accession>A0A3N4VBZ2</accession>
<dbReference type="AlphaFoldDB" id="A0A3N4VBZ2"/>
<dbReference type="Proteomes" id="UP000269708">
    <property type="component" value="Unassembled WGS sequence"/>
</dbReference>
<organism evidence="1 2">
    <name type="scientific">Vulcaniibacterium tengchongense</name>
    <dbReference type="NCBI Taxonomy" id="1273429"/>
    <lineage>
        <taxon>Bacteria</taxon>
        <taxon>Pseudomonadati</taxon>
        <taxon>Pseudomonadota</taxon>
        <taxon>Gammaproteobacteria</taxon>
        <taxon>Lysobacterales</taxon>
        <taxon>Lysobacteraceae</taxon>
        <taxon>Vulcaniibacterium</taxon>
    </lineage>
</organism>
<reference evidence="1 2" key="1">
    <citation type="submission" date="2018-11" db="EMBL/GenBank/DDBJ databases">
        <title>Genomic Encyclopedia of Type Strains, Phase IV (KMG-IV): sequencing the most valuable type-strain genomes for metagenomic binning, comparative biology and taxonomic classification.</title>
        <authorList>
            <person name="Goeker M."/>
        </authorList>
    </citation>
    <scope>NUCLEOTIDE SEQUENCE [LARGE SCALE GENOMIC DNA]</scope>
    <source>
        <strain evidence="1 2">DSM 25623</strain>
    </source>
</reference>
<dbReference type="RefSeq" id="WP_123770287.1">
    <property type="nucleotide sequence ID" value="NZ_RKQN01000002.1"/>
</dbReference>
<evidence type="ECO:0000313" key="2">
    <source>
        <dbReference type="Proteomes" id="UP000269708"/>
    </source>
</evidence>
<comment type="caution">
    <text evidence="1">The sequence shown here is derived from an EMBL/GenBank/DDBJ whole genome shotgun (WGS) entry which is preliminary data.</text>
</comment>
<proteinExistence type="predicted"/>
<dbReference type="OrthoDB" id="9805924at2"/>
<gene>
    <name evidence="1" type="ORF">EDC50_1970</name>
</gene>
<protein>
    <submittedName>
        <fullName evidence="1">Uncharacterized protein</fullName>
    </submittedName>
</protein>
<name>A0A3N4VBZ2_9GAMM</name>
<dbReference type="Gene3D" id="3.40.630.30">
    <property type="match status" value="1"/>
</dbReference>